<evidence type="ECO:0000259" key="1">
    <source>
        <dbReference type="Pfam" id="PF05018"/>
    </source>
</evidence>
<dbReference type="GeneID" id="94844272"/>
<sequence length="192" mass="22827">MFRDRYQAGFLNLFYSVGSKPLSIWDQHVENGYIKRITDQDIRSCVIEIVSTNVNSTFITCPKDPKDELAIKLPFLVLVLKYLKKYFTFEIQVLDDMNMRRRFRASNFQSKTRVKPFVCTLPMRLDPGWNQIQFNLSDFTRRAYGTNYIETIRVSVYANCRVRRIYFSDRLYTEDEVPPEYRLIPNKGEAEE</sequence>
<keyword evidence="3" id="KW-1185">Reference proteome</keyword>
<dbReference type="AlphaFoldDB" id="A0A1J4JLN8"/>
<dbReference type="RefSeq" id="XP_068352456.1">
    <property type="nucleotide sequence ID" value="XM_068509568.1"/>
</dbReference>
<accession>A0A1J4JLN8</accession>
<dbReference type="EMBL" id="MLAK01001011">
    <property type="protein sequence ID" value="OHS99319.1"/>
    <property type="molecule type" value="Genomic_DNA"/>
</dbReference>
<dbReference type="Pfam" id="PF05018">
    <property type="entry name" value="CFA20_dom"/>
    <property type="match status" value="1"/>
</dbReference>
<organism evidence="2 3">
    <name type="scientific">Tritrichomonas foetus</name>
    <dbReference type="NCBI Taxonomy" id="1144522"/>
    <lineage>
        <taxon>Eukaryota</taxon>
        <taxon>Metamonada</taxon>
        <taxon>Parabasalia</taxon>
        <taxon>Tritrichomonadida</taxon>
        <taxon>Tritrichomonadidae</taxon>
        <taxon>Tritrichomonas</taxon>
    </lineage>
</organism>
<reference evidence="2" key="1">
    <citation type="submission" date="2016-10" db="EMBL/GenBank/DDBJ databases">
        <authorList>
            <person name="Benchimol M."/>
            <person name="Almeida L.G."/>
            <person name="Vasconcelos A.T."/>
            <person name="Perreira-Neves A."/>
            <person name="Rosa I.A."/>
            <person name="Tasca T."/>
            <person name="Bogo M.R."/>
            <person name="de Souza W."/>
        </authorList>
    </citation>
    <scope>NUCLEOTIDE SEQUENCE [LARGE SCALE GENOMIC DNA]</scope>
    <source>
        <strain evidence="2">K</strain>
    </source>
</reference>
<protein>
    <recommendedName>
        <fullName evidence="1">CFA20 domain-containing protein</fullName>
    </recommendedName>
</protein>
<name>A0A1J4JLN8_9EUKA</name>
<dbReference type="PANTHER" id="PTHR12458">
    <property type="entry name" value="ORF PROTEIN"/>
    <property type="match status" value="1"/>
</dbReference>
<evidence type="ECO:0000313" key="3">
    <source>
        <dbReference type="Proteomes" id="UP000179807"/>
    </source>
</evidence>
<evidence type="ECO:0000313" key="2">
    <source>
        <dbReference type="EMBL" id="OHS99319.1"/>
    </source>
</evidence>
<dbReference type="InterPro" id="IPR040441">
    <property type="entry name" value="CFA20/CFAP20DC"/>
</dbReference>
<dbReference type="VEuPathDB" id="TrichDB:TRFO_34256"/>
<dbReference type="OrthoDB" id="7486196at2759"/>
<feature type="domain" description="CFA20" evidence="1">
    <location>
        <begin position="1"/>
        <end position="183"/>
    </location>
</feature>
<dbReference type="InterPro" id="IPR007714">
    <property type="entry name" value="CFA20_dom"/>
</dbReference>
<comment type="caution">
    <text evidence="2">The sequence shown here is derived from an EMBL/GenBank/DDBJ whole genome shotgun (WGS) entry which is preliminary data.</text>
</comment>
<dbReference type="Proteomes" id="UP000179807">
    <property type="component" value="Unassembled WGS sequence"/>
</dbReference>
<gene>
    <name evidence="2" type="ORF">TRFO_34256</name>
</gene>
<proteinExistence type="predicted"/>